<feature type="transmembrane region" description="Helical" evidence="7">
    <location>
        <begin position="183"/>
        <end position="203"/>
    </location>
</feature>
<evidence type="ECO:0000256" key="5">
    <source>
        <dbReference type="ARBA" id="ARBA00022989"/>
    </source>
</evidence>
<proteinExistence type="inferred from homology"/>
<comment type="subcellular location">
    <subcellularLocation>
        <location evidence="1">Cell membrane</location>
        <topology evidence="1">Multi-pass membrane protein</topology>
    </subcellularLocation>
</comment>
<feature type="transmembrane region" description="Helical" evidence="7">
    <location>
        <begin position="38"/>
        <end position="63"/>
    </location>
</feature>
<feature type="transmembrane region" description="Helical" evidence="7">
    <location>
        <begin position="234"/>
        <end position="255"/>
    </location>
</feature>
<dbReference type="PANTHER" id="PTHR10464">
    <property type="entry name" value="UREA TRANSPORTER"/>
    <property type="match status" value="1"/>
</dbReference>
<dbReference type="PIRSF" id="PIRSF016502">
    <property type="entry name" value="Urea_transporter"/>
    <property type="match status" value="1"/>
</dbReference>
<dbReference type="PANTHER" id="PTHR10464:SF4">
    <property type="entry name" value="UREA TRANSPORTER"/>
    <property type="match status" value="1"/>
</dbReference>
<feature type="transmembrane region" description="Helical" evidence="7">
    <location>
        <begin position="288"/>
        <end position="307"/>
    </location>
</feature>
<feature type="transmembrane region" description="Helical" evidence="7">
    <location>
        <begin position="102"/>
        <end position="123"/>
    </location>
</feature>
<evidence type="ECO:0000313" key="8">
    <source>
        <dbReference type="EMBL" id="MBZ5752214.1"/>
    </source>
</evidence>
<organism evidence="8 9">
    <name type="scientific">Metabacillus rhizolycopersici</name>
    <dbReference type="NCBI Taxonomy" id="2875709"/>
    <lineage>
        <taxon>Bacteria</taxon>
        <taxon>Bacillati</taxon>
        <taxon>Bacillota</taxon>
        <taxon>Bacilli</taxon>
        <taxon>Bacillales</taxon>
        <taxon>Bacillaceae</taxon>
        <taxon>Metabacillus</taxon>
    </lineage>
</organism>
<dbReference type="InterPro" id="IPR029020">
    <property type="entry name" value="Ammonium/urea_transptr"/>
</dbReference>
<name>A0ABS7UWA5_9BACI</name>
<dbReference type="InterPro" id="IPR004937">
    <property type="entry name" value="Urea_transporter"/>
</dbReference>
<keyword evidence="3" id="KW-1003">Cell membrane</keyword>
<feature type="transmembrane region" description="Helical" evidence="7">
    <location>
        <begin position="262"/>
        <end position="282"/>
    </location>
</feature>
<feature type="transmembrane region" description="Helical" evidence="7">
    <location>
        <begin position="75"/>
        <end position="96"/>
    </location>
</feature>
<keyword evidence="6 7" id="KW-0472">Membrane</keyword>
<dbReference type="EMBL" id="JAIQUM010000049">
    <property type="protein sequence ID" value="MBZ5752214.1"/>
    <property type="molecule type" value="Genomic_DNA"/>
</dbReference>
<feature type="transmembrane region" description="Helical" evidence="7">
    <location>
        <begin position="210"/>
        <end position="228"/>
    </location>
</feature>
<evidence type="ECO:0000256" key="4">
    <source>
        <dbReference type="ARBA" id="ARBA00022692"/>
    </source>
</evidence>
<sequence length="314" mass="34129">MEMKHQITSQENNFVFLLKTSLKGISQVILIENVITGFIILLAISISSILLGIITLLSAVIGTLIGKSLGADEDILNQGLFGYNSVLTGMALALFLSGPSHWIIALAGAAITAIFTASMMHLMKKMELPILTFPFILTTWFMLLVSYRLTAFTLSPELVPQSLAQWELDIAGEVNWIQGSFNGVSQIFFLDNPISGALLFLAVFWADWKIGVYAILGNAVSLITSYGLGGEHSLIFIGLYGYNAILTIIAVSTFYKNEENRFALLSGIIAASLTVLATASVSSWLLPFGLPTLTMPFVIVTWIFLGARKVLPLL</sequence>
<evidence type="ECO:0000256" key="2">
    <source>
        <dbReference type="ARBA" id="ARBA00005914"/>
    </source>
</evidence>
<evidence type="ECO:0000256" key="7">
    <source>
        <dbReference type="SAM" id="Phobius"/>
    </source>
</evidence>
<accession>A0ABS7UWA5</accession>
<evidence type="ECO:0000313" key="9">
    <source>
        <dbReference type="Proteomes" id="UP001165287"/>
    </source>
</evidence>
<comment type="similarity">
    <text evidence="2">Belongs to the urea transporter family.</text>
</comment>
<reference evidence="8" key="1">
    <citation type="submission" date="2024-05" db="EMBL/GenBank/DDBJ databases">
        <title>Metabacillus sp. nov., isolated from the rhizosphere soil of tomato plants.</title>
        <authorList>
            <person name="Ma R."/>
        </authorList>
    </citation>
    <scope>NUCLEOTIDE SEQUENCE</scope>
    <source>
        <strain evidence="8">DBTR6</strain>
    </source>
</reference>
<keyword evidence="5 7" id="KW-1133">Transmembrane helix</keyword>
<protein>
    <submittedName>
        <fullName evidence="8">Urea transporter</fullName>
    </submittedName>
</protein>
<evidence type="ECO:0000256" key="1">
    <source>
        <dbReference type="ARBA" id="ARBA00004651"/>
    </source>
</evidence>
<keyword evidence="4 7" id="KW-0812">Transmembrane</keyword>
<keyword evidence="9" id="KW-1185">Reference proteome</keyword>
<evidence type="ECO:0000256" key="3">
    <source>
        <dbReference type="ARBA" id="ARBA00022475"/>
    </source>
</evidence>
<dbReference type="RefSeq" id="WP_224140678.1">
    <property type="nucleotide sequence ID" value="NZ_JAIQUM010000049.1"/>
</dbReference>
<gene>
    <name evidence="8" type="ORF">K9V48_18635</name>
</gene>
<feature type="transmembrane region" description="Helical" evidence="7">
    <location>
        <begin position="130"/>
        <end position="149"/>
    </location>
</feature>
<comment type="caution">
    <text evidence="8">The sequence shown here is derived from an EMBL/GenBank/DDBJ whole genome shotgun (WGS) entry which is preliminary data.</text>
</comment>
<dbReference type="Proteomes" id="UP001165287">
    <property type="component" value="Unassembled WGS sequence"/>
</dbReference>
<dbReference type="Pfam" id="PF03253">
    <property type="entry name" value="UT"/>
    <property type="match status" value="1"/>
</dbReference>
<evidence type="ECO:0000256" key="6">
    <source>
        <dbReference type="ARBA" id="ARBA00023136"/>
    </source>
</evidence>
<dbReference type="Gene3D" id="1.10.3430.10">
    <property type="entry name" value="Ammonium transporter AmtB like domains"/>
    <property type="match status" value="1"/>
</dbReference>